<proteinExistence type="predicted"/>
<dbReference type="PROSITE" id="PS51736">
    <property type="entry name" value="RECOMBINASES_3"/>
    <property type="match status" value="1"/>
</dbReference>
<evidence type="ECO:0000259" key="3">
    <source>
        <dbReference type="PROSITE" id="PS51736"/>
    </source>
</evidence>
<keyword evidence="1" id="KW-0238">DNA-binding</keyword>
<accession>A0ABW4DEY8</accession>
<dbReference type="InterPro" id="IPR050639">
    <property type="entry name" value="SSR_resolvase"/>
</dbReference>
<evidence type="ECO:0000256" key="2">
    <source>
        <dbReference type="ARBA" id="ARBA00023172"/>
    </source>
</evidence>
<reference evidence="5" key="1">
    <citation type="journal article" date="2019" name="Int. J. Syst. Evol. Microbiol.">
        <title>The Global Catalogue of Microorganisms (GCM) 10K type strain sequencing project: providing services to taxonomists for standard genome sequencing and annotation.</title>
        <authorList>
            <consortium name="The Broad Institute Genomics Platform"/>
            <consortium name="The Broad Institute Genome Sequencing Center for Infectious Disease"/>
            <person name="Wu L."/>
            <person name="Ma J."/>
        </authorList>
    </citation>
    <scope>NUCLEOTIDE SEQUENCE [LARGE SCALE GENOMIC DNA]</scope>
    <source>
        <strain evidence="5">CCM 9147</strain>
    </source>
</reference>
<feature type="domain" description="Resolvase/invertase-type recombinase catalytic" evidence="3">
    <location>
        <begin position="1"/>
        <end position="72"/>
    </location>
</feature>
<dbReference type="SUPFAM" id="SSF53041">
    <property type="entry name" value="Resolvase-like"/>
    <property type="match status" value="1"/>
</dbReference>
<dbReference type="CDD" id="cd03768">
    <property type="entry name" value="SR_ResInv"/>
    <property type="match status" value="1"/>
</dbReference>
<dbReference type="PANTHER" id="PTHR30461:SF2">
    <property type="entry name" value="SERINE RECOMBINASE PINE-RELATED"/>
    <property type="match status" value="1"/>
</dbReference>
<dbReference type="Pfam" id="PF00239">
    <property type="entry name" value="Resolvase"/>
    <property type="match status" value="1"/>
</dbReference>
<comment type="caution">
    <text evidence="4">The sequence shown here is derived from an EMBL/GenBank/DDBJ whole genome shotgun (WGS) entry which is preliminary data.</text>
</comment>
<dbReference type="Proteomes" id="UP001597340">
    <property type="component" value="Unassembled WGS sequence"/>
</dbReference>
<name>A0ABW4DEY8_9BACL</name>
<dbReference type="InterPro" id="IPR036162">
    <property type="entry name" value="Resolvase-like_N_sf"/>
</dbReference>
<keyword evidence="2" id="KW-0233">DNA recombination</keyword>
<dbReference type="PANTHER" id="PTHR30461">
    <property type="entry name" value="DNA-INVERTASE FROM LAMBDOID PROPHAGE"/>
    <property type="match status" value="1"/>
</dbReference>
<sequence length="79" mass="8765">MDRLRRSLKHLIEAVTSLHKKGIGFKSLQESIDTTTSGGKLIFHVFGALAEFEREIICERTNTGLNAARARGQKVVALK</sequence>
<dbReference type="EMBL" id="JBHTNZ010000014">
    <property type="protein sequence ID" value="MFD1462229.1"/>
    <property type="molecule type" value="Genomic_DNA"/>
</dbReference>
<organism evidence="4 5">
    <name type="scientific">Paenibacillus farraposensis</name>
    <dbReference type="NCBI Taxonomy" id="2807095"/>
    <lineage>
        <taxon>Bacteria</taxon>
        <taxon>Bacillati</taxon>
        <taxon>Bacillota</taxon>
        <taxon>Bacilli</taxon>
        <taxon>Bacillales</taxon>
        <taxon>Paenibacillaceae</taxon>
        <taxon>Paenibacillus</taxon>
    </lineage>
</organism>
<evidence type="ECO:0000313" key="5">
    <source>
        <dbReference type="Proteomes" id="UP001597340"/>
    </source>
</evidence>
<evidence type="ECO:0000256" key="1">
    <source>
        <dbReference type="ARBA" id="ARBA00023125"/>
    </source>
</evidence>
<dbReference type="Gene3D" id="3.40.50.1390">
    <property type="entry name" value="Resolvase, N-terminal catalytic domain"/>
    <property type="match status" value="1"/>
</dbReference>
<gene>
    <name evidence="4" type="ORF">ACFQ5D_12625</name>
</gene>
<dbReference type="RefSeq" id="WP_322098755.1">
    <property type="nucleotide sequence ID" value="NZ_JAFFQR010000105.1"/>
</dbReference>
<evidence type="ECO:0000313" key="4">
    <source>
        <dbReference type="EMBL" id="MFD1462229.1"/>
    </source>
</evidence>
<keyword evidence="5" id="KW-1185">Reference proteome</keyword>
<dbReference type="InterPro" id="IPR006119">
    <property type="entry name" value="Resolv_N"/>
</dbReference>
<protein>
    <submittedName>
        <fullName evidence="4">Recombinase family protein</fullName>
    </submittedName>
</protein>